<dbReference type="InterPro" id="IPR016140">
    <property type="entry name" value="Bifunc_inhib/LTP/seed_store"/>
</dbReference>
<feature type="chain" id="PRO_5043180488" description="Non-specific lipid-transfer protein" evidence="2">
    <location>
        <begin position="30"/>
        <end position="155"/>
    </location>
</feature>
<evidence type="ECO:0000313" key="4">
    <source>
        <dbReference type="EnsemblPlants" id="TraesCS7B02G013001.1.cds1"/>
    </source>
</evidence>
<reference evidence="4" key="1">
    <citation type="submission" date="2018-08" db="EMBL/GenBank/DDBJ databases">
        <authorList>
            <person name="Rossello M."/>
        </authorList>
    </citation>
    <scope>NUCLEOTIDE SEQUENCE [LARGE SCALE GENOMIC DNA]</scope>
    <source>
        <strain evidence="4">cv. Chinese Spring</strain>
    </source>
</reference>
<dbReference type="GO" id="GO:0006869">
    <property type="term" value="P:lipid transport"/>
    <property type="evidence" value="ECO:0007669"/>
    <property type="project" value="InterPro"/>
</dbReference>
<dbReference type="SMART" id="SM00499">
    <property type="entry name" value="AAI"/>
    <property type="match status" value="1"/>
</dbReference>
<organism evidence="4">
    <name type="scientific">Triticum aestivum</name>
    <name type="common">Wheat</name>
    <dbReference type="NCBI Taxonomy" id="4565"/>
    <lineage>
        <taxon>Eukaryota</taxon>
        <taxon>Viridiplantae</taxon>
        <taxon>Streptophyta</taxon>
        <taxon>Embryophyta</taxon>
        <taxon>Tracheophyta</taxon>
        <taxon>Spermatophyta</taxon>
        <taxon>Magnoliopsida</taxon>
        <taxon>Liliopsida</taxon>
        <taxon>Poales</taxon>
        <taxon>Poaceae</taxon>
        <taxon>BOP clade</taxon>
        <taxon>Pooideae</taxon>
        <taxon>Triticodae</taxon>
        <taxon>Triticeae</taxon>
        <taxon>Triticinae</taxon>
        <taxon>Triticum</taxon>
    </lineage>
</organism>
<dbReference type="EnsemblPlants" id="TraesCS7B02G013001.1">
    <property type="protein sequence ID" value="TraesCS7B02G013001.1.cds1"/>
    <property type="gene ID" value="TraesCS7B02G013001"/>
</dbReference>
<dbReference type="SMR" id="A0A3B6S920"/>
<comment type="function">
    <text evidence="1">Plant non-specific lipid-transfer proteins transfer phospholipids as well as galactolipids across membranes. May play a role in wax or cutin deposition in the cell walls of expanding epidermal cells and certain secretory tissues.</text>
</comment>
<sequence>MTPTRHSPAVVAAALLLAVLASGRRGAEAGGDESDCSVAQTAFSECTGYVAGLDEEIPPQCCQGLSDVKDLAPGADQRRDLCACLLSEMLAAGKVDSGRAAGLPSACGLSVGFLPTSPDFDCSQYVPCFVRPSISCFLKFCVSPNENSEFPCRIP</sequence>
<evidence type="ECO:0000313" key="5">
    <source>
        <dbReference type="Proteomes" id="UP000019116"/>
    </source>
</evidence>
<dbReference type="InterPro" id="IPR036312">
    <property type="entry name" value="Bifun_inhib/LTP/seed_sf"/>
</dbReference>
<name>A0A3B6S920_WHEAT</name>
<dbReference type="Gramene" id="TraesWEE_scaffold_004234_01G000200.1">
    <property type="protein sequence ID" value="TraesWEE_scaffold_004234_01G000200.1"/>
    <property type="gene ID" value="TraesWEE_scaffold_004234_01G000200"/>
</dbReference>
<dbReference type="GO" id="GO:0008289">
    <property type="term" value="F:lipid binding"/>
    <property type="evidence" value="ECO:0007669"/>
    <property type="project" value="UniProtKB-KW"/>
</dbReference>
<proteinExistence type="inferred from homology"/>
<reference evidence="4" key="2">
    <citation type="submission" date="2018-10" db="UniProtKB">
        <authorList>
            <consortium name="EnsemblPlants"/>
        </authorList>
    </citation>
    <scope>IDENTIFICATION</scope>
</reference>
<keyword evidence="1" id="KW-0446">Lipid-binding</keyword>
<evidence type="ECO:0000256" key="2">
    <source>
        <dbReference type="SAM" id="SignalP"/>
    </source>
</evidence>
<evidence type="ECO:0000256" key="1">
    <source>
        <dbReference type="RuleBase" id="RU000628"/>
    </source>
</evidence>
<dbReference type="Gramene" id="TraesCLE_scaffold_184729_01G000200.1">
    <property type="protein sequence ID" value="TraesCLE_scaffold_184729_01G000200.1"/>
    <property type="gene ID" value="TraesCLE_scaffold_184729_01G000200"/>
</dbReference>
<dbReference type="OrthoDB" id="759880at2759"/>
<accession>A0A3B6S920</accession>
<feature type="signal peptide" evidence="2">
    <location>
        <begin position="1"/>
        <end position="29"/>
    </location>
</feature>
<keyword evidence="5" id="KW-1185">Reference proteome</keyword>
<dbReference type="Gramene" id="TraesPARA_EIv1.0_2368820.1">
    <property type="protein sequence ID" value="TraesPARA_EIv1.0_2368820.1.CDS1"/>
    <property type="gene ID" value="TraesPARA_EIv1.0_2368820"/>
</dbReference>
<dbReference type="Gramene" id="TraesROB_scaffold_008326_01G000500.1">
    <property type="protein sequence ID" value="TraesROB_scaffold_008326_01G000500.1"/>
    <property type="gene ID" value="TraesROB_scaffold_008326_01G000500"/>
</dbReference>
<dbReference type="CDD" id="cd01960">
    <property type="entry name" value="nsLTP1"/>
    <property type="match status" value="1"/>
</dbReference>
<dbReference type="PANTHER" id="PTHR33076">
    <property type="entry name" value="NON-SPECIFIC LIPID-TRANSFER PROTEIN 2-RELATED"/>
    <property type="match status" value="1"/>
</dbReference>
<feature type="domain" description="Bifunctional inhibitor/plant lipid transfer protein/seed storage helical" evidence="3">
    <location>
        <begin position="36"/>
        <end position="122"/>
    </location>
</feature>
<dbReference type="Gramene" id="TraesCAD_scaffold_001032_01G000200.1">
    <property type="protein sequence ID" value="TraesCAD_scaffold_001032_01G000200.1"/>
    <property type="gene ID" value="TraesCAD_scaffold_001032_01G000200"/>
</dbReference>
<dbReference type="InterPro" id="IPR000528">
    <property type="entry name" value="Plant_nsLTP"/>
</dbReference>
<evidence type="ECO:0000259" key="3">
    <source>
        <dbReference type="SMART" id="SM00499"/>
    </source>
</evidence>
<dbReference type="SUPFAM" id="SSF47699">
    <property type="entry name" value="Bifunctional inhibitor/lipid-transfer protein/seed storage 2S albumin"/>
    <property type="match status" value="1"/>
</dbReference>
<dbReference type="PRINTS" id="PR00382">
    <property type="entry name" value="LIPIDTRNSFER"/>
</dbReference>
<dbReference type="Gramene" id="TraesCS7B03G0031600.1">
    <property type="protein sequence ID" value="TraesCS7B03G0031600.1.CDS1"/>
    <property type="gene ID" value="TraesCS7B03G0031600"/>
</dbReference>
<keyword evidence="1" id="KW-0813">Transport</keyword>
<dbReference type="Proteomes" id="UP000019116">
    <property type="component" value="Chromosome 7B"/>
</dbReference>
<dbReference type="Gene3D" id="1.10.110.10">
    <property type="entry name" value="Plant lipid-transfer and hydrophobic proteins"/>
    <property type="match status" value="1"/>
</dbReference>
<keyword evidence="2" id="KW-0732">Signal</keyword>
<dbReference type="Pfam" id="PF00234">
    <property type="entry name" value="Tryp_alpha_amyl"/>
    <property type="match status" value="1"/>
</dbReference>
<dbReference type="AlphaFoldDB" id="A0A3B6S920"/>
<comment type="similarity">
    <text evidence="1">Belongs to the plant LTP family.</text>
</comment>
<protein>
    <recommendedName>
        <fullName evidence="1">Non-specific lipid-transfer protein</fullName>
    </recommendedName>
</protein>
<dbReference type="Gramene" id="TraesCS7B02G013001.1">
    <property type="protein sequence ID" value="TraesCS7B02G013001.1.cds1"/>
    <property type="gene ID" value="TraesCS7B02G013001"/>
</dbReference>
<dbReference type="Gramene" id="TraesRN7B0100031700.1">
    <property type="protein sequence ID" value="TraesRN7B0100031700.1"/>
    <property type="gene ID" value="TraesRN7B0100031700"/>
</dbReference>